<dbReference type="FunFam" id="1.10.510.10:FF:000113">
    <property type="entry name" value="Tyrosine-protein kinase receptor"/>
    <property type="match status" value="1"/>
</dbReference>
<dbReference type="InterPro" id="IPR001245">
    <property type="entry name" value="Ser-Thr/Tyr_kinase_cat_dom"/>
</dbReference>
<evidence type="ECO:0000313" key="4">
    <source>
        <dbReference type="EMBL" id="EKC20144.1"/>
    </source>
</evidence>
<dbReference type="SMART" id="SM00219">
    <property type="entry name" value="TyrKc"/>
    <property type="match status" value="1"/>
</dbReference>
<dbReference type="AlphaFoldDB" id="K1PMS1"/>
<protein>
    <submittedName>
        <fullName evidence="4">ALK tyrosine kinase receptor</fullName>
    </submittedName>
</protein>
<dbReference type="PROSITE" id="PS00107">
    <property type="entry name" value="PROTEIN_KINASE_ATP"/>
    <property type="match status" value="1"/>
</dbReference>
<dbReference type="GO" id="GO:0005524">
    <property type="term" value="F:ATP binding"/>
    <property type="evidence" value="ECO:0007669"/>
    <property type="project" value="UniProtKB-UniRule"/>
</dbReference>
<gene>
    <name evidence="4" type="ORF">CGI_10006699</name>
</gene>
<dbReference type="InterPro" id="IPR015915">
    <property type="entry name" value="Kelch-typ_b-propeller"/>
</dbReference>
<dbReference type="SUPFAM" id="SSF56112">
    <property type="entry name" value="Protein kinase-like (PK-like)"/>
    <property type="match status" value="1"/>
</dbReference>
<evidence type="ECO:0000256" key="1">
    <source>
        <dbReference type="ARBA" id="ARBA00004167"/>
    </source>
</evidence>
<dbReference type="PANTHER" id="PTHR24416">
    <property type="entry name" value="TYROSINE-PROTEIN KINASE RECEPTOR"/>
    <property type="match status" value="1"/>
</dbReference>
<sequence length="1033" mass="116081">MCGKTILRKSSSVIISFKKHFTPLNLHRYCMTLAINEQVCDIPNDTIQWLLTSIFLEIIRQVLWSIVGTNRSITPNLLALLVDILGVAKEIGTGLQRKPEARSQTALCLNISGDCSDIKHVIDKKITFTGSENGYLESPVITGSAGNTCLTWNSKGFGNISLQATSIDSQKVLAFKSFNIESKEKQGHVWDFGKIDVPFIVRFRLIESSSYFISVADVAFTDCKRVEMLEFSTVHLDSRTFLGVIRIAFSESCFPNSNSSSTTVIPQDFAQSTVQGEPSTYMVAAILILCFLILFIILLGIVRKRKRLCLNYKSTDSLDNKVSIHDFLASKSVEKTLEDILTEGNPNYRWYSHRLLKGTIVEIDKSQIQINTLLGRGAFGEVFRGILLGRERNGNNTDIAVKRLSKSADEQSQDKFLLEALILFKFQHKNIVKCLGISSSNGGYMILLELMLGGDLKTFLRNTKDKQTQKSTLKVSELLRLAGDIACGLNYLESLHFVHRDVAARNCLLTNLGPNRVAKLGDFGLAKDILLHDYYRKEGTALLPIRWMPPEAFLEGYFSSKSDVWAFGVLMWEIFTSGFIPYPGLQNNDVMTFVRKGGRLEIPAICPQSIYDLMCWCWQNDTVERPSFQTIYKFLVITHKKFQSEECFSNDQCNEDRSSPRYCSKVFNEEESSPLMLIDEICRGGIVPYQTYMLTARSGCVIVSGANRFPSNTLVYLYIWIEAFDSNALEVTVCVKEQFVHSPCLKRGTTQETSTAIIGYNLEGGTWVKLKDLPFSRCHHCAVVSEDMHMYIAGGYNKENVVVNNVMRYERYLDKWIKVASMNTPRAKLGMATLDGYIYAIGGYDGTSKLCSVERYCPQTNRWTYVSPLSQSVAKIVATSLNGYLYAAGGVADPSGHCVNTFQRYSPINDMWEQLSPMPAAKALSGLVPVKGTLYAVGGILQNSYATRELMSYNIERDTWTMLPQMKEVRYDPGVTTIGNKIYVLSGHNGENSFFSSIEVYDTETTRWSELPILTLPYGRCRFTCVAMDTKQA</sequence>
<evidence type="ECO:0000256" key="3">
    <source>
        <dbReference type="ARBA" id="ARBA00051243"/>
    </source>
</evidence>
<dbReference type="GO" id="GO:0045664">
    <property type="term" value="P:regulation of neuron differentiation"/>
    <property type="evidence" value="ECO:0007669"/>
    <property type="project" value="TreeGrafter"/>
</dbReference>
<name>K1PMS1_MAGGI</name>
<dbReference type="InterPro" id="IPR000719">
    <property type="entry name" value="Prot_kinase_dom"/>
</dbReference>
<dbReference type="Gene3D" id="1.10.510.10">
    <property type="entry name" value="Transferase(Phosphotransferase) domain 1"/>
    <property type="match status" value="1"/>
</dbReference>
<dbReference type="InParanoid" id="K1PMS1"/>
<dbReference type="Gene3D" id="3.30.200.20">
    <property type="entry name" value="Phosphorylase Kinase, domain 1"/>
    <property type="match status" value="1"/>
</dbReference>
<dbReference type="SMART" id="SM00612">
    <property type="entry name" value="Kelch"/>
    <property type="match status" value="6"/>
</dbReference>
<dbReference type="Gene3D" id="2.120.10.80">
    <property type="entry name" value="Kelch-type beta propeller"/>
    <property type="match status" value="2"/>
</dbReference>
<dbReference type="PROSITE" id="PS50011">
    <property type="entry name" value="PROTEIN_KINASE_DOM"/>
    <property type="match status" value="1"/>
</dbReference>
<dbReference type="PRINTS" id="PR00109">
    <property type="entry name" value="TYRKINASE"/>
</dbReference>
<dbReference type="InterPro" id="IPR017441">
    <property type="entry name" value="Protein_kinase_ATP_BS"/>
</dbReference>
<dbReference type="InterPro" id="IPR020635">
    <property type="entry name" value="Tyr_kinase_cat_dom"/>
</dbReference>
<dbReference type="EMBL" id="JH817387">
    <property type="protein sequence ID" value="EKC20144.1"/>
    <property type="molecule type" value="Genomic_DNA"/>
</dbReference>
<dbReference type="SUPFAM" id="SSF117281">
    <property type="entry name" value="Kelch motif"/>
    <property type="match status" value="1"/>
</dbReference>
<dbReference type="InterPro" id="IPR011009">
    <property type="entry name" value="Kinase-like_dom_sf"/>
</dbReference>
<comment type="subcellular location">
    <subcellularLocation>
        <location evidence="1">Membrane</location>
        <topology evidence="1">Single-pass membrane protein</topology>
    </subcellularLocation>
</comment>
<keyword evidence="4" id="KW-0675">Receptor</keyword>
<comment type="catalytic activity">
    <reaction evidence="3">
        <text>L-tyrosyl-[protein] + ATP = O-phospho-L-tyrosyl-[protein] + ADP + H(+)</text>
        <dbReference type="Rhea" id="RHEA:10596"/>
        <dbReference type="Rhea" id="RHEA-COMP:10136"/>
        <dbReference type="Rhea" id="RHEA-COMP:20101"/>
        <dbReference type="ChEBI" id="CHEBI:15378"/>
        <dbReference type="ChEBI" id="CHEBI:30616"/>
        <dbReference type="ChEBI" id="CHEBI:46858"/>
        <dbReference type="ChEBI" id="CHEBI:61978"/>
        <dbReference type="ChEBI" id="CHEBI:456216"/>
        <dbReference type="EC" id="2.7.10.1"/>
    </reaction>
</comment>
<dbReference type="Pfam" id="PF24681">
    <property type="entry name" value="Kelch_KLHDC2_KLHL20_DRC7"/>
    <property type="match status" value="1"/>
</dbReference>
<dbReference type="InterPro" id="IPR008266">
    <property type="entry name" value="Tyr_kinase_AS"/>
</dbReference>
<dbReference type="GO" id="GO:0005886">
    <property type="term" value="C:plasma membrane"/>
    <property type="evidence" value="ECO:0007669"/>
    <property type="project" value="TreeGrafter"/>
</dbReference>
<reference evidence="4" key="1">
    <citation type="journal article" date="2012" name="Nature">
        <title>The oyster genome reveals stress adaptation and complexity of shell formation.</title>
        <authorList>
            <person name="Zhang G."/>
            <person name="Fang X."/>
            <person name="Guo X."/>
            <person name="Li L."/>
            <person name="Luo R."/>
            <person name="Xu F."/>
            <person name="Yang P."/>
            <person name="Zhang L."/>
            <person name="Wang X."/>
            <person name="Qi H."/>
            <person name="Xiong Z."/>
            <person name="Que H."/>
            <person name="Xie Y."/>
            <person name="Holland P.W."/>
            <person name="Paps J."/>
            <person name="Zhu Y."/>
            <person name="Wu F."/>
            <person name="Chen Y."/>
            <person name="Wang J."/>
            <person name="Peng C."/>
            <person name="Meng J."/>
            <person name="Yang L."/>
            <person name="Liu J."/>
            <person name="Wen B."/>
            <person name="Zhang N."/>
            <person name="Huang Z."/>
            <person name="Zhu Q."/>
            <person name="Feng Y."/>
            <person name="Mount A."/>
            <person name="Hedgecock D."/>
            <person name="Xu Z."/>
            <person name="Liu Y."/>
            <person name="Domazet-Loso T."/>
            <person name="Du Y."/>
            <person name="Sun X."/>
            <person name="Zhang S."/>
            <person name="Liu B."/>
            <person name="Cheng P."/>
            <person name="Jiang X."/>
            <person name="Li J."/>
            <person name="Fan D."/>
            <person name="Wang W."/>
            <person name="Fu W."/>
            <person name="Wang T."/>
            <person name="Wang B."/>
            <person name="Zhang J."/>
            <person name="Peng Z."/>
            <person name="Li Y."/>
            <person name="Li N."/>
            <person name="Wang J."/>
            <person name="Chen M."/>
            <person name="He Y."/>
            <person name="Tan F."/>
            <person name="Song X."/>
            <person name="Zheng Q."/>
            <person name="Huang R."/>
            <person name="Yang H."/>
            <person name="Du X."/>
            <person name="Chen L."/>
            <person name="Yang M."/>
            <person name="Gaffney P.M."/>
            <person name="Wang S."/>
            <person name="Luo L."/>
            <person name="She Z."/>
            <person name="Ming Y."/>
            <person name="Huang W."/>
            <person name="Zhang S."/>
            <person name="Huang B."/>
            <person name="Zhang Y."/>
            <person name="Qu T."/>
            <person name="Ni P."/>
            <person name="Miao G."/>
            <person name="Wang J."/>
            <person name="Wang Q."/>
            <person name="Steinberg C.E."/>
            <person name="Wang H."/>
            <person name="Li N."/>
            <person name="Qian L."/>
            <person name="Zhang G."/>
            <person name="Li Y."/>
            <person name="Yang H."/>
            <person name="Liu X."/>
            <person name="Wang J."/>
            <person name="Yin Y."/>
            <person name="Wang J."/>
        </authorList>
    </citation>
    <scope>NUCLEOTIDE SEQUENCE [LARGE SCALE GENOMIC DNA]</scope>
    <source>
        <strain evidence="4">05x7-T-G4-1.051#20</strain>
    </source>
</reference>
<keyword evidence="2" id="KW-0880">Kelch repeat</keyword>
<dbReference type="GO" id="GO:0004714">
    <property type="term" value="F:transmembrane receptor protein tyrosine kinase activity"/>
    <property type="evidence" value="ECO:0007669"/>
    <property type="project" value="UniProtKB-EC"/>
</dbReference>
<dbReference type="PANTHER" id="PTHR24416:SF604">
    <property type="entry name" value="RECEPTOR PROTEIN-TYROSINE KINASE"/>
    <property type="match status" value="1"/>
</dbReference>
<accession>K1PMS1</accession>
<dbReference type="GO" id="GO:0043235">
    <property type="term" value="C:receptor complex"/>
    <property type="evidence" value="ECO:0007669"/>
    <property type="project" value="TreeGrafter"/>
</dbReference>
<dbReference type="PROSITE" id="PS00109">
    <property type="entry name" value="PROTEIN_KINASE_TYR"/>
    <property type="match status" value="1"/>
</dbReference>
<dbReference type="HOGENOM" id="CLU_293929_0_0_1"/>
<dbReference type="Pfam" id="PF01344">
    <property type="entry name" value="Kelch_1"/>
    <property type="match status" value="2"/>
</dbReference>
<proteinExistence type="predicted"/>
<dbReference type="Pfam" id="PF07714">
    <property type="entry name" value="PK_Tyr_Ser-Thr"/>
    <property type="match status" value="1"/>
</dbReference>
<dbReference type="GO" id="GO:0007169">
    <property type="term" value="P:cell surface receptor protein tyrosine kinase signaling pathway"/>
    <property type="evidence" value="ECO:0007669"/>
    <property type="project" value="TreeGrafter"/>
</dbReference>
<keyword evidence="4" id="KW-0808">Transferase</keyword>
<evidence type="ECO:0000256" key="2">
    <source>
        <dbReference type="ARBA" id="ARBA00022441"/>
    </source>
</evidence>
<dbReference type="InterPro" id="IPR006652">
    <property type="entry name" value="Kelch_1"/>
</dbReference>
<dbReference type="InterPro" id="IPR050122">
    <property type="entry name" value="RTK"/>
</dbReference>
<keyword evidence="4" id="KW-0418">Kinase</keyword>
<organism evidence="4">
    <name type="scientific">Magallana gigas</name>
    <name type="common">Pacific oyster</name>
    <name type="synonym">Crassostrea gigas</name>
    <dbReference type="NCBI Taxonomy" id="29159"/>
    <lineage>
        <taxon>Eukaryota</taxon>
        <taxon>Metazoa</taxon>
        <taxon>Spiralia</taxon>
        <taxon>Lophotrochozoa</taxon>
        <taxon>Mollusca</taxon>
        <taxon>Bivalvia</taxon>
        <taxon>Autobranchia</taxon>
        <taxon>Pteriomorphia</taxon>
        <taxon>Ostreida</taxon>
        <taxon>Ostreoidea</taxon>
        <taxon>Ostreidae</taxon>
        <taxon>Magallana</taxon>
    </lineage>
</organism>